<comment type="similarity">
    <text evidence="2">Belongs to the threonine aldolase family.</text>
</comment>
<dbReference type="PIRSF" id="PIRSF017617">
    <property type="entry name" value="Thr_aldolase"/>
    <property type="match status" value="1"/>
</dbReference>
<dbReference type="PANTHER" id="PTHR48097:SF9">
    <property type="entry name" value="L-THREONINE ALDOLASE"/>
    <property type="match status" value="1"/>
</dbReference>
<accession>A0A4T0IZH5</accession>
<evidence type="ECO:0000256" key="2">
    <source>
        <dbReference type="ARBA" id="ARBA00006966"/>
    </source>
</evidence>
<dbReference type="InterPro" id="IPR001597">
    <property type="entry name" value="ArAA_b-elim_lyase/Thr_aldolase"/>
</dbReference>
<dbReference type="InterPro" id="IPR015422">
    <property type="entry name" value="PyrdxlP-dep_Trfase_small"/>
</dbReference>
<dbReference type="GO" id="GO:0008732">
    <property type="term" value="F:L-allo-threonine aldolase activity"/>
    <property type="evidence" value="ECO:0007669"/>
    <property type="project" value="TreeGrafter"/>
</dbReference>
<evidence type="ECO:0000313" key="7">
    <source>
        <dbReference type="EMBL" id="TIB34142.1"/>
    </source>
</evidence>
<dbReference type="EMBL" id="SPOI01000169">
    <property type="protein sequence ID" value="TIB34142.1"/>
    <property type="molecule type" value="Genomic_DNA"/>
</dbReference>
<dbReference type="NCBIfam" id="NF041359">
    <property type="entry name" value="GntG_guanitoxin"/>
    <property type="match status" value="1"/>
</dbReference>
<organism evidence="7 8">
    <name type="scientific">Wallemia ichthyophaga</name>
    <dbReference type="NCBI Taxonomy" id="245174"/>
    <lineage>
        <taxon>Eukaryota</taxon>
        <taxon>Fungi</taxon>
        <taxon>Dikarya</taxon>
        <taxon>Basidiomycota</taxon>
        <taxon>Wallemiomycotina</taxon>
        <taxon>Wallemiomycetes</taxon>
        <taxon>Wallemiales</taxon>
        <taxon>Wallemiaceae</taxon>
        <taxon>Wallemia</taxon>
    </lineage>
</organism>
<feature type="modified residue" description="N6-(pyridoxal phosphate)lysine" evidence="5">
    <location>
        <position position="236"/>
    </location>
</feature>
<dbReference type="Pfam" id="PF01212">
    <property type="entry name" value="Beta_elim_lyase"/>
    <property type="match status" value="1"/>
</dbReference>
<dbReference type="GO" id="GO:0006545">
    <property type="term" value="P:glycine biosynthetic process"/>
    <property type="evidence" value="ECO:0007669"/>
    <property type="project" value="TreeGrafter"/>
</dbReference>
<dbReference type="FunFam" id="3.40.640.10:FF:000030">
    <property type="entry name" value="Low-specificity L-threonine aldolase"/>
    <property type="match status" value="1"/>
</dbReference>
<evidence type="ECO:0000256" key="1">
    <source>
        <dbReference type="ARBA" id="ARBA00001933"/>
    </source>
</evidence>
<dbReference type="InterPro" id="IPR015421">
    <property type="entry name" value="PyrdxlP-dep_Trfase_major"/>
</dbReference>
<evidence type="ECO:0000259" key="6">
    <source>
        <dbReference type="Pfam" id="PF01212"/>
    </source>
</evidence>
<protein>
    <recommendedName>
        <fullName evidence="6">Aromatic amino acid beta-eliminating lyase/threonine aldolase domain-containing protein</fullName>
    </recommendedName>
</protein>
<dbReference type="InterPro" id="IPR015424">
    <property type="entry name" value="PyrdxlP-dep_Trfase"/>
</dbReference>
<dbReference type="PANTHER" id="PTHR48097">
    <property type="entry name" value="L-THREONINE ALDOLASE-RELATED"/>
    <property type="match status" value="1"/>
</dbReference>
<dbReference type="GO" id="GO:0005829">
    <property type="term" value="C:cytosol"/>
    <property type="evidence" value="ECO:0007669"/>
    <property type="project" value="TreeGrafter"/>
</dbReference>
<dbReference type="SUPFAM" id="SSF53383">
    <property type="entry name" value="PLP-dependent transferases"/>
    <property type="match status" value="1"/>
</dbReference>
<comment type="cofactor">
    <cofactor evidence="1">
        <name>pyridoxal 5'-phosphate</name>
        <dbReference type="ChEBI" id="CHEBI:597326"/>
    </cofactor>
</comment>
<feature type="domain" description="Aromatic amino acid beta-eliminating lyase/threonine aldolase" evidence="6">
    <location>
        <begin position="40"/>
        <end position="321"/>
    </location>
</feature>
<dbReference type="GO" id="GO:0006567">
    <property type="term" value="P:L-threonine catabolic process"/>
    <property type="evidence" value="ECO:0007669"/>
    <property type="project" value="TreeGrafter"/>
</dbReference>
<dbReference type="InterPro" id="IPR023603">
    <property type="entry name" value="Low_specificity_L-TA-like"/>
</dbReference>
<sequence>MRIGLGNLRNFSTHARKLESLSRVSSVVVVVSRLNGSTADTITAPRTKTDEMLAYALAHASRGDDVYGEDESTQKFEHKIARMTGKQAAMFCVSGTMSNQVGLRTHLTQPPHSVLCDAHAHIYKYETGGVAFHSQAQITPVEPVNTHHLTLQDVQSHAVLDEDLCSAPTRVVSLENTKNGLVFPQSEMVRISDWATREGLIMHLDGARLWNVHAATGLSIKQLCDPFHSVSLCLSKGVGAPIGSILVGSEKFIAKARWFKKLFGGGIRQSGFMVECADFAIDKHLPLIKKTHSQAQTLAKGFEELGIRILSPVESSMVFFDCTSIGVTLEEFIQHVNSHADIVIGSNRIVVHHQISDTAIEQLLEAARSLAQLKRSPLASTAGQFGQIYQRRT</sequence>
<dbReference type="Gene3D" id="3.90.1150.10">
    <property type="entry name" value="Aspartate Aminotransferase, domain 1"/>
    <property type="match status" value="1"/>
</dbReference>
<reference evidence="7 8" key="1">
    <citation type="submission" date="2019-03" db="EMBL/GenBank/DDBJ databases">
        <title>Sequencing 23 genomes of Wallemia ichthyophaga.</title>
        <authorList>
            <person name="Gostincar C."/>
        </authorList>
    </citation>
    <scope>NUCLEOTIDE SEQUENCE [LARGE SCALE GENOMIC DNA]</scope>
    <source>
        <strain evidence="7 8">EXF-6200</strain>
    </source>
</reference>
<keyword evidence="4" id="KW-0456">Lyase</keyword>
<comment type="caution">
    <text evidence="7">The sequence shown here is derived from an EMBL/GenBank/DDBJ whole genome shotgun (WGS) entry which is preliminary data.</text>
</comment>
<dbReference type="Gene3D" id="3.40.640.10">
    <property type="entry name" value="Type I PLP-dependent aspartate aminotransferase-like (Major domain)"/>
    <property type="match status" value="1"/>
</dbReference>
<keyword evidence="3" id="KW-0663">Pyridoxal phosphate</keyword>
<dbReference type="Proteomes" id="UP000310689">
    <property type="component" value="Unassembled WGS sequence"/>
</dbReference>
<evidence type="ECO:0000313" key="8">
    <source>
        <dbReference type="Proteomes" id="UP000310689"/>
    </source>
</evidence>
<evidence type="ECO:0000256" key="5">
    <source>
        <dbReference type="PIRSR" id="PIRSR017617-1"/>
    </source>
</evidence>
<evidence type="ECO:0000256" key="3">
    <source>
        <dbReference type="ARBA" id="ARBA00022898"/>
    </source>
</evidence>
<proteinExistence type="inferred from homology"/>
<dbReference type="AlphaFoldDB" id="A0A4T0IZH5"/>
<gene>
    <name evidence="7" type="ORF">E3P86_02863</name>
</gene>
<evidence type="ECO:0000256" key="4">
    <source>
        <dbReference type="ARBA" id="ARBA00023239"/>
    </source>
</evidence>
<name>A0A4T0IZH5_WALIC</name>